<feature type="non-terminal residue" evidence="1">
    <location>
        <position position="71"/>
    </location>
</feature>
<dbReference type="InterPro" id="IPR023214">
    <property type="entry name" value="HAD_sf"/>
</dbReference>
<dbReference type="AlphaFoldDB" id="X1H6N2"/>
<dbReference type="Gene3D" id="1.20.120.710">
    <property type="entry name" value="Haloacid dehalogenase hydrolase-like domain"/>
    <property type="match status" value="1"/>
</dbReference>
<protein>
    <submittedName>
        <fullName evidence="1">Uncharacterized protein</fullName>
    </submittedName>
</protein>
<dbReference type="InterPro" id="IPR036412">
    <property type="entry name" value="HAD-like_sf"/>
</dbReference>
<dbReference type="EMBL" id="BARU01023121">
    <property type="protein sequence ID" value="GAH49489.1"/>
    <property type="molecule type" value="Genomic_DNA"/>
</dbReference>
<accession>X1H6N2</accession>
<dbReference type="SUPFAM" id="SSF56784">
    <property type="entry name" value="HAD-like"/>
    <property type="match status" value="1"/>
</dbReference>
<evidence type="ECO:0000313" key="1">
    <source>
        <dbReference type="EMBL" id="GAH49489.1"/>
    </source>
</evidence>
<comment type="caution">
    <text evidence="1">The sequence shown here is derived from an EMBL/GenBank/DDBJ whole genome shotgun (WGS) entry which is preliminary data.</text>
</comment>
<dbReference type="Gene3D" id="3.40.50.1000">
    <property type="entry name" value="HAD superfamily/HAD-like"/>
    <property type="match status" value="1"/>
</dbReference>
<gene>
    <name evidence="1" type="ORF">S03H2_37555</name>
</gene>
<reference evidence="1" key="1">
    <citation type="journal article" date="2014" name="Front. Microbiol.">
        <title>High frequency of phylogenetically diverse reductive dehalogenase-homologous genes in deep subseafloor sedimentary metagenomes.</title>
        <authorList>
            <person name="Kawai M."/>
            <person name="Futagami T."/>
            <person name="Toyoda A."/>
            <person name="Takaki Y."/>
            <person name="Nishi S."/>
            <person name="Hori S."/>
            <person name="Arai W."/>
            <person name="Tsubouchi T."/>
            <person name="Morono Y."/>
            <person name="Uchiyama I."/>
            <person name="Ito T."/>
            <person name="Fujiyama A."/>
            <person name="Inagaki F."/>
            <person name="Takami H."/>
        </authorList>
    </citation>
    <scope>NUCLEOTIDE SEQUENCE</scope>
    <source>
        <strain evidence="1">Expedition CK06-06</strain>
    </source>
</reference>
<organism evidence="1">
    <name type="scientific">marine sediment metagenome</name>
    <dbReference type="NCBI Taxonomy" id="412755"/>
    <lineage>
        <taxon>unclassified sequences</taxon>
        <taxon>metagenomes</taxon>
        <taxon>ecological metagenomes</taxon>
    </lineage>
</organism>
<sequence>MIKAILFDFGQTLVDASDGFRKAEKEAQKEIYYHLHLTNWEKFLSFYREERKDYHNKCIFSRTAFWQKIYM</sequence>
<proteinExistence type="predicted"/>
<name>X1H6N2_9ZZZZ</name>